<sequence>MKRMDNANNKISTKMIDKQAKTIMKHPYVVKFLLDNQEEITPSQLRPFLSKLNQYIRELDHCKECPGLEKCPNLMRGYYPSLKVYAGNLITMNQCTKLQNYHMEQNRKKLIQCHVIPKEVKVATFNTIEITSD</sequence>
<evidence type="ECO:0000259" key="1">
    <source>
        <dbReference type="Pfam" id="PF07319"/>
    </source>
</evidence>
<dbReference type="EMBL" id="JACEOL010000018">
    <property type="protein sequence ID" value="MBA4601859.1"/>
    <property type="molecule type" value="Genomic_DNA"/>
</dbReference>
<protein>
    <recommendedName>
        <fullName evidence="1">Primosomal DnaI N-terminal domain-containing protein</fullName>
    </recommendedName>
</protein>
<name>A0A7W1XRE7_9BACL</name>
<evidence type="ECO:0000313" key="3">
    <source>
        <dbReference type="Proteomes" id="UP000538292"/>
    </source>
</evidence>
<dbReference type="RefSeq" id="WP_281364101.1">
    <property type="nucleotide sequence ID" value="NZ_JACEOL010000018.1"/>
</dbReference>
<dbReference type="AlphaFoldDB" id="A0A7W1XRE7"/>
<proteinExistence type="predicted"/>
<keyword evidence="3" id="KW-1185">Reference proteome</keyword>
<organism evidence="2 3">
    <name type="scientific">Thermoactinomyces mirandus</name>
    <dbReference type="NCBI Taxonomy" id="2756294"/>
    <lineage>
        <taxon>Bacteria</taxon>
        <taxon>Bacillati</taxon>
        <taxon>Bacillota</taxon>
        <taxon>Bacilli</taxon>
        <taxon>Bacillales</taxon>
        <taxon>Thermoactinomycetaceae</taxon>
        <taxon>Thermoactinomyces</taxon>
    </lineage>
</organism>
<dbReference type="Pfam" id="PF07319">
    <property type="entry name" value="DnaI_N"/>
    <property type="match status" value="1"/>
</dbReference>
<gene>
    <name evidence="2" type="ORF">H2C83_05880</name>
</gene>
<feature type="domain" description="Primosomal DnaI N-terminal" evidence="1">
    <location>
        <begin position="7"/>
        <end position="87"/>
    </location>
</feature>
<comment type="caution">
    <text evidence="2">The sequence shown here is derived from an EMBL/GenBank/DDBJ whole genome shotgun (WGS) entry which is preliminary data.</text>
</comment>
<evidence type="ECO:0000313" key="2">
    <source>
        <dbReference type="EMBL" id="MBA4601859.1"/>
    </source>
</evidence>
<reference evidence="2 3" key="1">
    <citation type="submission" date="2020-07" db="EMBL/GenBank/DDBJ databases">
        <title>Thermoactinomyces phylogeny.</title>
        <authorList>
            <person name="Dunlap C."/>
        </authorList>
    </citation>
    <scope>NUCLEOTIDE SEQUENCE [LARGE SCALE GENOMIC DNA]</scope>
    <source>
        <strain evidence="2 3">AMNI-1</strain>
    </source>
</reference>
<accession>A0A7W1XRE7</accession>
<dbReference type="InterPro" id="IPR009928">
    <property type="entry name" value="DnaI_N"/>
</dbReference>
<dbReference type="Proteomes" id="UP000538292">
    <property type="component" value="Unassembled WGS sequence"/>
</dbReference>